<protein>
    <submittedName>
        <fullName evidence="1">Coat protein</fullName>
    </submittedName>
</protein>
<dbReference type="GO" id="GO:0019028">
    <property type="term" value="C:viral capsid"/>
    <property type="evidence" value="ECO:0007669"/>
    <property type="project" value="UniProtKB-KW"/>
</dbReference>
<dbReference type="InterPro" id="IPR002681">
    <property type="entry name" value="Coat_Ilarvirus"/>
</dbReference>
<reference evidence="1" key="1">
    <citation type="journal article" date="2005" name="Arch. Virol.">
        <title>Genomic variability of prune dwarf virus as affected by agricultural practice.</title>
        <authorList>
            <person name="Fonseca F."/>
            <person name="Neto J.D."/>
            <person name="Martins V."/>
            <person name="Nolasco G."/>
        </authorList>
    </citation>
    <scope>NUCLEOTIDE SEQUENCE</scope>
</reference>
<organism evidence="1">
    <name type="scientific">Prune dwarf virus</name>
    <dbReference type="NCBI Taxonomy" id="33760"/>
    <lineage>
        <taxon>Viruses</taxon>
        <taxon>Riboviria</taxon>
        <taxon>Orthornavirae</taxon>
        <taxon>Kitrinoviricota</taxon>
        <taxon>Alsuviricetes</taxon>
        <taxon>Martellivirales</taxon>
        <taxon>Bromoviridae</taxon>
        <taxon>Ilarvirus</taxon>
        <taxon>Ilarvirus PDV</taxon>
    </lineage>
</organism>
<sequence>MSGKTTKSGKPTTRSQGFALARKINSTTPPDGFINKKTQIPGGSSKFISEWMLHGPNVPVKKFPGTISRTENLTVNSTASGVYYTMKVRELFKDFAADTKVYGIVFRYCLDVSNGVYGLIKGFDVSAPVAPNPLQRRKFTAKQASGVQILAPTGMIVGDIPDDLWFVIKYDNAFQSGVPVWFCTQYLQHSMPKRVGVPDSVLYAERDTPALMDAMDRIVSG</sequence>
<keyword evidence="1" id="KW-0167">Capsid protein</keyword>
<gene>
    <name evidence="1" type="primary">CP</name>
</gene>
<name>Q49S28_9BROM</name>
<proteinExistence type="predicted"/>
<dbReference type="Pfam" id="PF01787">
    <property type="entry name" value="Ilar_coat"/>
    <property type="match status" value="1"/>
</dbReference>
<evidence type="ECO:0000313" key="1">
    <source>
        <dbReference type="EMBL" id="AAV71013.1"/>
    </source>
</evidence>
<dbReference type="GO" id="GO:0003723">
    <property type="term" value="F:RNA binding"/>
    <property type="evidence" value="ECO:0007669"/>
    <property type="project" value="InterPro"/>
</dbReference>
<keyword evidence="1" id="KW-0946">Virion</keyword>
<accession>Q49S28</accession>
<dbReference type="EMBL" id="AY646849">
    <property type="protein sequence ID" value="AAV71013.1"/>
    <property type="molecule type" value="Genomic_RNA"/>
</dbReference>